<dbReference type="Proteomes" id="UP000050497">
    <property type="component" value="Unassembled WGS sequence"/>
</dbReference>
<accession>A0A0P8A1S0</accession>
<feature type="domain" description="RecJ OB" evidence="9">
    <location>
        <begin position="493"/>
        <end position="603"/>
    </location>
</feature>
<keyword evidence="3" id="KW-0540">Nuclease</keyword>
<evidence type="ECO:0000259" key="7">
    <source>
        <dbReference type="Pfam" id="PF01368"/>
    </source>
</evidence>
<reference evidence="11 13" key="2">
    <citation type="submission" date="2016-08" db="EMBL/GenBank/DDBJ databases">
        <authorList>
            <person name="Varghese N."/>
            <person name="Submissions Spin"/>
        </authorList>
    </citation>
    <scope>NUCLEOTIDE SEQUENCE [LARGE SCALE GENOMIC DNA]</scope>
    <source>
        <strain evidence="11 13">HL-109</strain>
    </source>
</reference>
<dbReference type="STRING" id="1653334.GA0071312_2592"/>
<dbReference type="PANTHER" id="PTHR30255:SF2">
    <property type="entry name" value="SINGLE-STRANDED-DNA-SPECIFIC EXONUCLEASE RECJ"/>
    <property type="match status" value="1"/>
</dbReference>
<evidence type="ECO:0000313" key="10">
    <source>
        <dbReference type="EMBL" id="KPQ09097.1"/>
    </source>
</evidence>
<feature type="domain" description="DDH" evidence="7">
    <location>
        <begin position="107"/>
        <end position="239"/>
    </location>
</feature>
<dbReference type="OrthoDB" id="9809852at2"/>
<organism evidence="10 12">
    <name type="scientific">Saliniramus fredricksonii</name>
    <dbReference type="NCBI Taxonomy" id="1653334"/>
    <lineage>
        <taxon>Bacteria</taxon>
        <taxon>Pseudomonadati</taxon>
        <taxon>Pseudomonadota</taxon>
        <taxon>Alphaproteobacteria</taxon>
        <taxon>Hyphomicrobiales</taxon>
        <taxon>Salinarimonadaceae</taxon>
        <taxon>Saliniramus</taxon>
    </lineage>
</organism>
<evidence type="ECO:0000259" key="8">
    <source>
        <dbReference type="Pfam" id="PF02272"/>
    </source>
</evidence>
<dbReference type="Pfam" id="PF02272">
    <property type="entry name" value="DHHA1"/>
    <property type="match status" value="1"/>
</dbReference>
<dbReference type="GO" id="GO:0008409">
    <property type="term" value="F:5'-3' exonuclease activity"/>
    <property type="evidence" value="ECO:0007669"/>
    <property type="project" value="InterPro"/>
</dbReference>
<dbReference type="InterPro" id="IPR004610">
    <property type="entry name" value="RecJ"/>
</dbReference>
<dbReference type="InterPro" id="IPR038763">
    <property type="entry name" value="DHH_sf"/>
</dbReference>
<dbReference type="InterPro" id="IPR001667">
    <property type="entry name" value="DDH_dom"/>
</dbReference>
<comment type="similarity">
    <text evidence="1">Belongs to the RecJ family.</text>
</comment>
<proteinExistence type="inferred from homology"/>
<dbReference type="SUPFAM" id="SSF64182">
    <property type="entry name" value="DHH phosphoesterases"/>
    <property type="match status" value="1"/>
</dbReference>
<evidence type="ECO:0000313" key="13">
    <source>
        <dbReference type="Proteomes" id="UP000182800"/>
    </source>
</evidence>
<keyword evidence="13" id="KW-1185">Reference proteome</keyword>
<keyword evidence="4" id="KW-0378">Hydrolase</keyword>
<dbReference type="PATRIC" id="fig|1653334.4.peg.1136"/>
<evidence type="ECO:0000256" key="4">
    <source>
        <dbReference type="ARBA" id="ARBA00022801"/>
    </source>
</evidence>
<dbReference type="Pfam" id="PF01368">
    <property type="entry name" value="DHH"/>
    <property type="match status" value="1"/>
</dbReference>
<dbReference type="GO" id="GO:0006310">
    <property type="term" value="P:DNA recombination"/>
    <property type="evidence" value="ECO:0007669"/>
    <property type="project" value="InterPro"/>
</dbReference>
<dbReference type="RefSeq" id="WP_083204559.1">
    <property type="nucleotide sequence ID" value="NZ_FMBM01000002.1"/>
</dbReference>
<evidence type="ECO:0000256" key="2">
    <source>
        <dbReference type="ARBA" id="ARBA00019841"/>
    </source>
</evidence>
<dbReference type="GO" id="GO:0003676">
    <property type="term" value="F:nucleic acid binding"/>
    <property type="evidence" value="ECO:0007669"/>
    <property type="project" value="InterPro"/>
</dbReference>
<name>A0A0P8A1S0_9HYPH</name>
<evidence type="ECO:0000256" key="6">
    <source>
        <dbReference type="SAM" id="MobiDB-lite"/>
    </source>
</evidence>
<dbReference type="Gene3D" id="3.10.310.30">
    <property type="match status" value="1"/>
</dbReference>
<comment type="caution">
    <text evidence="10">The sequence shown here is derived from an EMBL/GenBank/DDBJ whole genome shotgun (WGS) entry which is preliminary data.</text>
</comment>
<dbReference type="GO" id="GO:0006281">
    <property type="term" value="P:DNA repair"/>
    <property type="evidence" value="ECO:0007669"/>
    <property type="project" value="InterPro"/>
</dbReference>
<dbReference type="Proteomes" id="UP000182800">
    <property type="component" value="Unassembled WGS sequence"/>
</dbReference>
<evidence type="ECO:0000259" key="9">
    <source>
        <dbReference type="Pfam" id="PF17768"/>
    </source>
</evidence>
<dbReference type="InterPro" id="IPR041122">
    <property type="entry name" value="RecJ_OB"/>
</dbReference>
<dbReference type="InterPro" id="IPR003156">
    <property type="entry name" value="DHHA1_dom"/>
</dbReference>
<dbReference type="EMBL" id="LJSX01000035">
    <property type="protein sequence ID" value="KPQ09097.1"/>
    <property type="molecule type" value="Genomic_DNA"/>
</dbReference>
<dbReference type="PANTHER" id="PTHR30255">
    <property type="entry name" value="SINGLE-STRANDED-DNA-SPECIFIC EXONUCLEASE RECJ"/>
    <property type="match status" value="1"/>
</dbReference>
<evidence type="ECO:0000256" key="3">
    <source>
        <dbReference type="ARBA" id="ARBA00022722"/>
    </source>
</evidence>
<evidence type="ECO:0000256" key="1">
    <source>
        <dbReference type="ARBA" id="ARBA00005915"/>
    </source>
</evidence>
<feature type="region of interest" description="Disordered" evidence="6">
    <location>
        <begin position="1"/>
        <end position="26"/>
    </location>
</feature>
<keyword evidence="5 10" id="KW-0269">Exonuclease</keyword>
<reference evidence="10 12" key="1">
    <citation type="submission" date="2015-09" db="EMBL/GenBank/DDBJ databases">
        <title>Identification and resolution of microdiversity through metagenomic sequencing of parallel consortia.</title>
        <authorList>
            <person name="Nelson W.C."/>
            <person name="Romine M.F."/>
            <person name="Lindemann S.R."/>
        </authorList>
    </citation>
    <scope>NUCLEOTIDE SEQUENCE [LARGE SCALE GENOMIC DNA]</scope>
    <source>
        <strain evidence="10">HL-109</strain>
    </source>
</reference>
<dbReference type="EMBL" id="FMBM01000002">
    <property type="protein sequence ID" value="SCC81636.1"/>
    <property type="molecule type" value="Genomic_DNA"/>
</dbReference>
<dbReference type="Gene3D" id="3.90.1640.30">
    <property type="match status" value="1"/>
</dbReference>
<evidence type="ECO:0000313" key="11">
    <source>
        <dbReference type="EMBL" id="SCC81636.1"/>
    </source>
</evidence>
<dbReference type="Pfam" id="PF17768">
    <property type="entry name" value="RecJ_OB"/>
    <property type="match status" value="1"/>
</dbReference>
<dbReference type="AlphaFoldDB" id="A0A0P8A1S0"/>
<dbReference type="InterPro" id="IPR051673">
    <property type="entry name" value="SSDNA_exonuclease_RecJ"/>
</dbReference>
<sequence>MNDLSSRPFATASPGRPFPGTSRTASGRSWAYRLDERGEMLASALAQAHGLPDLVARVLAGRGVTLDAVEGFMTPRLRDLLPDPDTLRDMQPAVDRLVQAVHSREPVAIFGDYDVDGACSSALLASFLEACGVAVRIHIPDRITEGYGPNAQAIRALAEDGARLLVSVDCGTASHEPFAEARRLGLDVVVLDHHQAPEALPEVMALVNPNRQDDLSGLGHLCAAGVVFITLVGLNRALRNTGHAPAEEAFALMGALDLVALATVADVVPLIGLNRAFVRQGLTVMRQRGRVGLTALLDVAGLETAPQAWHLGFLVGPRINAGGRIGDAALGAKLLMTHDPGEAQRIAGELDQLNRARQAIEQDAVAEAVAQAEAALHQDTQAALLVTSSPEWHPGIVGLAASRLKERFRRPAFAFAIDEAGIATGSGRSIIGADLGRAVRAAVDAGIARKGGGHAMAAGATVSADALGAFAAFITERLATDVADAADNDRLMLDAPLTAAGAQVALMDALDQAGPYGAGCPEPVFALTEHRIVSVREVGSNGHLRARLADGGGATIDAIAFRAAGTDLGNMIQGAVGTPLHVCGTLSRNAWGGRERVEMRLIDAARPG</sequence>
<evidence type="ECO:0000313" key="12">
    <source>
        <dbReference type="Proteomes" id="UP000050497"/>
    </source>
</evidence>
<feature type="domain" description="DHHA1" evidence="8">
    <location>
        <begin position="384"/>
        <end position="479"/>
    </location>
</feature>
<gene>
    <name evidence="10" type="primary">recJ</name>
    <name evidence="11" type="ORF">GA0071312_2592</name>
    <name evidence="10" type="ORF">HLUCCO17_16275</name>
</gene>
<dbReference type="NCBIfam" id="TIGR00644">
    <property type="entry name" value="recJ"/>
    <property type="match status" value="1"/>
</dbReference>
<evidence type="ECO:0000256" key="5">
    <source>
        <dbReference type="ARBA" id="ARBA00022839"/>
    </source>
</evidence>
<protein>
    <recommendedName>
        <fullName evidence="2">Single-stranded-DNA-specific exonuclease RecJ</fullName>
    </recommendedName>
</protein>